<dbReference type="Proteomes" id="UP001233999">
    <property type="component" value="Unassembled WGS sequence"/>
</dbReference>
<name>A0AAD8AG72_DIPPU</name>
<reference evidence="1" key="2">
    <citation type="submission" date="2023-05" db="EMBL/GenBank/DDBJ databases">
        <authorList>
            <person name="Fouks B."/>
        </authorList>
    </citation>
    <scope>NUCLEOTIDE SEQUENCE</scope>
    <source>
        <strain evidence="1">Stay&amp;Tobe</strain>
        <tissue evidence="1">Testes</tissue>
    </source>
</reference>
<reference evidence="1" key="1">
    <citation type="journal article" date="2023" name="IScience">
        <title>Live-bearing cockroach genome reveals convergent evolutionary mechanisms linked to viviparity in insects and beyond.</title>
        <authorList>
            <person name="Fouks B."/>
            <person name="Harrison M.C."/>
            <person name="Mikhailova A.A."/>
            <person name="Marchal E."/>
            <person name="English S."/>
            <person name="Carruthers M."/>
            <person name="Jennings E.C."/>
            <person name="Chiamaka E.L."/>
            <person name="Frigard R.A."/>
            <person name="Pippel M."/>
            <person name="Attardo G.M."/>
            <person name="Benoit J.B."/>
            <person name="Bornberg-Bauer E."/>
            <person name="Tobe S.S."/>
        </authorList>
    </citation>
    <scope>NUCLEOTIDE SEQUENCE</scope>
    <source>
        <strain evidence="1">Stay&amp;Tobe</strain>
    </source>
</reference>
<accession>A0AAD8AG72</accession>
<organism evidence="1 2">
    <name type="scientific">Diploptera punctata</name>
    <name type="common">Pacific beetle cockroach</name>
    <dbReference type="NCBI Taxonomy" id="6984"/>
    <lineage>
        <taxon>Eukaryota</taxon>
        <taxon>Metazoa</taxon>
        <taxon>Ecdysozoa</taxon>
        <taxon>Arthropoda</taxon>
        <taxon>Hexapoda</taxon>
        <taxon>Insecta</taxon>
        <taxon>Pterygota</taxon>
        <taxon>Neoptera</taxon>
        <taxon>Polyneoptera</taxon>
        <taxon>Dictyoptera</taxon>
        <taxon>Blattodea</taxon>
        <taxon>Blaberoidea</taxon>
        <taxon>Blaberidae</taxon>
        <taxon>Diplopterinae</taxon>
        <taxon>Diploptera</taxon>
    </lineage>
</organism>
<dbReference type="AlphaFoldDB" id="A0AAD8AG72"/>
<evidence type="ECO:0000313" key="2">
    <source>
        <dbReference type="Proteomes" id="UP001233999"/>
    </source>
</evidence>
<comment type="caution">
    <text evidence="1">The sequence shown here is derived from an EMBL/GenBank/DDBJ whole genome shotgun (WGS) entry which is preliminary data.</text>
</comment>
<feature type="non-terminal residue" evidence="1">
    <location>
        <position position="1"/>
    </location>
</feature>
<proteinExistence type="predicted"/>
<sequence>AFPGMVPYKRPAADKSGMPVYQPNATTYQQLMQLQQPPFVPVSFTGHPPGVPRF</sequence>
<dbReference type="EMBL" id="JASPKZ010001205">
    <property type="protein sequence ID" value="KAJ9598578.1"/>
    <property type="molecule type" value="Genomic_DNA"/>
</dbReference>
<keyword evidence="2" id="KW-1185">Reference proteome</keyword>
<gene>
    <name evidence="1" type="ORF">L9F63_010749</name>
</gene>
<protein>
    <submittedName>
        <fullName evidence="1">Uncharacterized protein</fullName>
    </submittedName>
</protein>
<evidence type="ECO:0000313" key="1">
    <source>
        <dbReference type="EMBL" id="KAJ9598578.1"/>
    </source>
</evidence>